<protein>
    <submittedName>
        <fullName evidence="5">Scarecrow-like protein 30 isoform X1</fullName>
    </submittedName>
</protein>
<dbReference type="InterPro" id="IPR005202">
    <property type="entry name" value="TF_GRAS"/>
</dbReference>
<comment type="similarity">
    <text evidence="3">Belongs to the GRAS family.</text>
</comment>
<dbReference type="OrthoDB" id="47276at2759"/>
<feature type="region of interest" description="Leucine repeat II (LRII)" evidence="3">
    <location>
        <begin position="353"/>
        <end position="385"/>
    </location>
</feature>
<keyword evidence="1" id="KW-0805">Transcription regulation</keyword>
<name>A0A6P6V0Z7_COFAR</name>
<dbReference type="PANTHER" id="PTHR31636">
    <property type="entry name" value="OSJNBA0084A10.13 PROTEIN-RELATED"/>
    <property type="match status" value="1"/>
</dbReference>
<evidence type="ECO:0000256" key="3">
    <source>
        <dbReference type="PROSITE-ProRule" id="PRU01191"/>
    </source>
</evidence>
<keyword evidence="2" id="KW-0804">Transcription</keyword>
<dbReference type="PROSITE" id="PS50985">
    <property type="entry name" value="GRAS"/>
    <property type="match status" value="1"/>
</dbReference>
<evidence type="ECO:0000256" key="1">
    <source>
        <dbReference type="ARBA" id="ARBA00023015"/>
    </source>
</evidence>
<dbReference type="Proteomes" id="UP001652660">
    <property type="component" value="Chromosome 1c"/>
</dbReference>
<evidence type="ECO:0000313" key="4">
    <source>
        <dbReference type="Proteomes" id="UP001652660"/>
    </source>
</evidence>
<feature type="region of interest" description="VHIID" evidence="3">
    <location>
        <begin position="272"/>
        <end position="337"/>
    </location>
</feature>
<proteinExistence type="inferred from homology"/>
<keyword evidence="4" id="KW-1185">Reference proteome</keyword>
<reference evidence="5" key="2">
    <citation type="submission" date="2025-08" db="UniProtKB">
        <authorList>
            <consortium name="RefSeq"/>
        </authorList>
    </citation>
    <scope>IDENTIFICATION</scope>
    <source>
        <tissue evidence="5">Leaves</tissue>
    </source>
</reference>
<dbReference type="RefSeq" id="XP_027096365.2">
    <property type="nucleotide sequence ID" value="XM_027240564.2"/>
</dbReference>
<feature type="short sequence motif" description="VHIID" evidence="3">
    <location>
        <begin position="303"/>
        <end position="307"/>
    </location>
</feature>
<evidence type="ECO:0000313" key="5">
    <source>
        <dbReference type="RefSeq" id="XP_027096365.2"/>
    </source>
</evidence>
<accession>A0A6P6V0Z7</accession>
<comment type="caution">
    <text evidence="3">Lacks conserved residue(s) required for the propagation of feature annotation.</text>
</comment>
<organism evidence="4 5">
    <name type="scientific">Coffea arabica</name>
    <name type="common">Arabian coffee</name>
    <dbReference type="NCBI Taxonomy" id="13443"/>
    <lineage>
        <taxon>Eukaryota</taxon>
        <taxon>Viridiplantae</taxon>
        <taxon>Streptophyta</taxon>
        <taxon>Embryophyta</taxon>
        <taxon>Tracheophyta</taxon>
        <taxon>Spermatophyta</taxon>
        <taxon>Magnoliopsida</taxon>
        <taxon>eudicotyledons</taxon>
        <taxon>Gunneridae</taxon>
        <taxon>Pentapetalae</taxon>
        <taxon>asterids</taxon>
        <taxon>lamiids</taxon>
        <taxon>Gentianales</taxon>
        <taxon>Rubiaceae</taxon>
        <taxon>Ixoroideae</taxon>
        <taxon>Gardenieae complex</taxon>
        <taxon>Bertiereae - Coffeeae clade</taxon>
        <taxon>Coffeeae</taxon>
        <taxon>Coffea</taxon>
    </lineage>
</organism>
<dbReference type="Pfam" id="PF03514">
    <property type="entry name" value="GRAS"/>
    <property type="match status" value="1"/>
</dbReference>
<dbReference type="GeneID" id="113716248"/>
<feature type="region of interest" description="SAW" evidence="3">
    <location>
        <begin position="491"/>
        <end position="566"/>
    </location>
</feature>
<reference evidence="4" key="1">
    <citation type="journal article" date="2025" name="Foods">
        <title>Unveiling the Microbial Signatures of Arabica Coffee Cherries: Insights into Ripeness Specific Diversity, Functional Traits, and Implications for Quality and Safety.</title>
        <authorList>
            <consortium name="RefSeq"/>
            <person name="Tenea G.N."/>
            <person name="Cifuentes V."/>
            <person name="Reyes P."/>
            <person name="Cevallos-Vallejos M."/>
        </authorList>
    </citation>
    <scope>NUCLEOTIDE SEQUENCE [LARGE SCALE GENOMIC DNA]</scope>
</reference>
<evidence type="ECO:0000256" key="2">
    <source>
        <dbReference type="ARBA" id="ARBA00023163"/>
    </source>
</evidence>
<sequence length="644" mass="73506">MAGFEYDFPSITSSGPLNLSNFPVDALPGEHDGDSSLPGDTFGAVLQYLNQMLMGEDLEQRPCMYQELSALQAAEKSFYDALTGVEIIKVADEKEKERDKFTNGSAKKRNHYRQDDEHVEAGRATKQFASYAEEPTEIFDEALLCSSSNAGSWDLSYCEAKPGRRNNQQIGLTQEPKRGRPRASERKLNIREVVDMRSLLTQCAQSISDFDNRTANQLLNQIRQHSSPHGDGNERLAHYFADALEARVSGMGTTMYTAFSTRVSAADTLKAYQAYILASPFRKMSNILTGKTIQKLTTEASQIHIIDFGILYGFHWPCFIQALSKRPRGPPKLRITGIDLPQPGLRPAERVEETGRRLAHYCKKFNVPFEYHAIARKWETISLEELKIDRCETVIATCLYRLRNVPDETSVTSSARDTVLHLIKKINPDLFVHGILNGTYNAPFFVMRFREALHHFSSLFDMFDKTLPRHDQDRLVFEKEVLGRQSMNVIACEGTARIERPETYKQWQARNERAGFRQIPLNKDIVKEVRAKVKLQYHKDFLVDEDGKWILQGWKGRVIYALSYWKPAHEQADWCLCCSTVFSLENINTCAKVNLELSGSDLLLFCMNSSVKEQKDKFHSSETLTVGISSQRLFSQRSRYEFVH</sequence>
<dbReference type="AlphaFoldDB" id="A0A6P6V0Z7"/>
<gene>
    <name evidence="5" type="primary">LOC113716248</name>
</gene>